<evidence type="ECO:0000256" key="1">
    <source>
        <dbReference type="SAM" id="Phobius"/>
    </source>
</evidence>
<keyword evidence="1" id="KW-1133">Transmembrane helix</keyword>
<feature type="transmembrane region" description="Helical" evidence="1">
    <location>
        <begin position="149"/>
        <end position="175"/>
    </location>
</feature>
<accession>A0A0D8XVE0</accession>
<evidence type="ECO:0000313" key="3">
    <source>
        <dbReference type="Proteomes" id="UP000053766"/>
    </source>
</evidence>
<feature type="transmembrane region" description="Helical" evidence="1">
    <location>
        <begin position="103"/>
        <end position="129"/>
    </location>
</feature>
<reference evidence="3" key="2">
    <citation type="journal article" date="2016" name="Sci. Rep.">
        <title>Dictyocaulus viviparus genome, variome and transcriptome elucidate lungworm biology and support future intervention.</title>
        <authorList>
            <person name="McNulty S.N."/>
            <person name="Strube C."/>
            <person name="Rosa B.A."/>
            <person name="Martin J.C."/>
            <person name="Tyagi R."/>
            <person name="Choi Y.J."/>
            <person name="Wang Q."/>
            <person name="Hallsworth Pepin K."/>
            <person name="Zhang X."/>
            <person name="Ozersky P."/>
            <person name="Wilson R.K."/>
            <person name="Sternberg P.W."/>
            <person name="Gasser R.B."/>
            <person name="Mitreva M."/>
        </authorList>
    </citation>
    <scope>NUCLEOTIDE SEQUENCE [LARGE SCALE GENOMIC DNA]</scope>
    <source>
        <strain evidence="3">HannoverDv2000</strain>
    </source>
</reference>
<keyword evidence="1" id="KW-0472">Membrane</keyword>
<dbReference type="EMBL" id="KN716293">
    <property type="protein sequence ID" value="KJH47777.1"/>
    <property type="molecule type" value="Genomic_DNA"/>
</dbReference>
<feature type="transmembrane region" description="Helical" evidence="1">
    <location>
        <begin position="45"/>
        <end position="66"/>
    </location>
</feature>
<dbReference type="AlphaFoldDB" id="A0A0D8XVE0"/>
<organism evidence="2 3">
    <name type="scientific">Dictyocaulus viviparus</name>
    <name type="common">Bovine lungworm</name>
    <dbReference type="NCBI Taxonomy" id="29172"/>
    <lineage>
        <taxon>Eukaryota</taxon>
        <taxon>Metazoa</taxon>
        <taxon>Ecdysozoa</taxon>
        <taxon>Nematoda</taxon>
        <taxon>Chromadorea</taxon>
        <taxon>Rhabditida</taxon>
        <taxon>Rhabditina</taxon>
        <taxon>Rhabditomorpha</taxon>
        <taxon>Strongyloidea</taxon>
        <taxon>Metastrongylidae</taxon>
        <taxon>Dictyocaulus</taxon>
    </lineage>
</organism>
<protein>
    <submittedName>
        <fullName evidence="2">Uncharacterized protein</fullName>
    </submittedName>
</protein>
<name>A0A0D8XVE0_DICVI</name>
<evidence type="ECO:0000313" key="2">
    <source>
        <dbReference type="EMBL" id="KJH47777.1"/>
    </source>
</evidence>
<proteinExistence type="predicted"/>
<keyword evidence="1" id="KW-0812">Transmembrane</keyword>
<reference evidence="2 3" key="1">
    <citation type="submission" date="2013-11" db="EMBL/GenBank/DDBJ databases">
        <title>Draft genome of the bovine lungworm Dictyocaulus viviparus.</title>
        <authorList>
            <person name="Mitreva M."/>
        </authorList>
    </citation>
    <scope>NUCLEOTIDE SEQUENCE [LARGE SCALE GENOMIC DNA]</scope>
    <source>
        <strain evidence="2 3">HannoverDv2000</strain>
    </source>
</reference>
<dbReference type="OrthoDB" id="5867756at2759"/>
<gene>
    <name evidence="2" type="ORF">DICVIV_06130</name>
</gene>
<keyword evidence="3" id="KW-1185">Reference proteome</keyword>
<dbReference type="Proteomes" id="UP000053766">
    <property type="component" value="Unassembled WGS sequence"/>
</dbReference>
<feature type="transmembrane region" description="Helical" evidence="1">
    <location>
        <begin position="72"/>
        <end position="91"/>
    </location>
</feature>
<sequence length="179" mass="20162">MSFMSKTDDEKDQKRINKDVVSNDVSIGGREFVTIGGVPFSVNMIILLACCWTIVFGSGCIIRVHYAHHWNGYIHAVIPCLGFTTIVTTNLSYCLEKKHSKKALIISTVIWSASAIAAISLIVRSVYVFQDLTENRTLERFRSDIAYGFIWILFTDLLCLITIIIDIMAAIGIIYRPHK</sequence>